<comment type="similarity">
    <text evidence="2 11">Belongs to the CDP-alcohol phosphatidyltransferase class-I family.</text>
</comment>
<keyword evidence="3" id="KW-0444">Lipid biosynthesis</keyword>
<sequence>PRPVAALGKSALPGAADPSPRGPAEPPPGGLAAGALTLPNLITLARLCAVPATLWLVIHGRLDIAFFVFAGAGISDALDGWLARRQGSQSRLGALLDPVADKALLVCTYVGLAWAGVLPDWLALLVVFRDVLIMGGVALLALLGAPPRIQPIRISKANTVAQILLASLALLLAGFGIDMPLLLEGLILLATATTIASGLAYLLPRLAGEGA</sequence>
<dbReference type="AlphaFoldDB" id="D5RNN4"/>
<evidence type="ECO:0000256" key="11">
    <source>
        <dbReference type="RuleBase" id="RU003750"/>
    </source>
</evidence>
<dbReference type="InterPro" id="IPR043130">
    <property type="entry name" value="CDP-OH_PTrfase_TM_dom"/>
</dbReference>
<keyword evidence="6 13" id="KW-1133">Transmembrane helix</keyword>
<dbReference type="Pfam" id="PF01066">
    <property type="entry name" value="CDP-OH_P_transf"/>
    <property type="match status" value="1"/>
</dbReference>
<evidence type="ECO:0000313" key="14">
    <source>
        <dbReference type="EMBL" id="EFH11085.1"/>
    </source>
</evidence>
<comment type="subcellular location">
    <subcellularLocation>
        <location evidence="1">Membrane</location>
        <topology evidence="1">Multi-pass membrane protein</topology>
    </subcellularLocation>
</comment>
<evidence type="ECO:0000256" key="10">
    <source>
        <dbReference type="ARBA" id="ARBA00023264"/>
    </source>
</evidence>
<name>D5RNN4_9PROT</name>
<reference evidence="14 15" key="1">
    <citation type="submission" date="2010-04" db="EMBL/GenBank/DDBJ databases">
        <authorList>
            <person name="Qin X."/>
            <person name="Bachman B."/>
            <person name="Battles P."/>
            <person name="Bell A."/>
            <person name="Bess C."/>
            <person name="Bickham C."/>
            <person name="Chaboub L."/>
            <person name="Chen D."/>
            <person name="Coyle M."/>
            <person name="Deiros D.R."/>
            <person name="Dinh H."/>
            <person name="Forbes L."/>
            <person name="Fowler G."/>
            <person name="Francisco L."/>
            <person name="Fu Q."/>
            <person name="Gubbala S."/>
            <person name="Hale W."/>
            <person name="Han Y."/>
            <person name="Hemphill L."/>
            <person name="Highlander S.K."/>
            <person name="Hirani K."/>
            <person name="Hogues M."/>
            <person name="Jackson L."/>
            <person name="Jakkamsetti A."/>
            <person name="Javaid M."/>
            <person name="Jiang H."/>
            <person name="Korchina V."/>
            <person name="Kovar C."/>
            <person name="Lara F."/>
            <person name="Lee S."/>
            <person name="Mata R."/>
            <person name="Mathew T."/>
            <person name="Moen C."/>
            <person name="Morales K."/>
            <person name="Munidasa M."/>
            <person name="Nazareth L."/>
            <person name="Ngo R."/>
            <person name="Nguyen L."/>
            <person name="Okwuonu G."/>
            <person name="Ongeri F."/>
            <person name="Patil S."/>
            <person name="Petrosino J."/>
            <person name="Pham C."/>
            <person name="Pham P."/>
            <person name="Pu L.-L."/>
            <person name="Puazo M."/>
            <person name="Raj R."/>
            <person name="Reid J."/>
            <person name="Rouhana J."/>
            <person name="Saada N."/>
            <person name="Shang Y."/>
            <person name="Simmons D."/>
            <person name="Thornton R."/>
            <person name="Warren J."/>
            <person name="Weissenberger G."/>
            <person name="Zhang J."/>
            <person name="Zhang L."/>
            <person name="Zhou C."/>
            <person name="Zhu D."/>
            <person name="Muzny D."/>
            <person name="Worley K."/>
            <person name="Gibbs R."/>
        </authorList>
    </citation>
    <scope>NUCLEOTIDE SEQUENCE [LARGE SCALE GENOMIC DNA]</scope>
    <source>
        <strain evidence="14 15">ATCC 49957</strain>
    </source>
</reference>
<evidence type="ECO:0000313" key="15">
    <source>
        <dbReference type="Proteomes" id="UP000005324"/>
    </source>
</evidence>
<evidence type="ECO:0000256" key="1">
    <source>
        <dbReference type="ARBA" id="ARBA00004141"/>
    </source>
</evidence>
<dbReference type="Gene3D" id="1.20.120.1760">
    <property type="match status" value="1"/>
</dbReference>
<evidence type="ECO:0000256" key="5">
    <source>
        <dbReference type="ARBA" id="ARBA00022692"/>
    </source>
</evidence>
<dbReference type="InterPro" id="IPR000462">
    <property type="entry name" value="CDP-OH_P_trans"/>
</dbReference>
<organism evidence="14 15">
    <name type="scientific">Pseudoroseomonas cervicalis ATCC 49957</name>
    <dbReference type="NCBI Taxonomy" id="525371"/>
    <lineage>
        <taxon>Bacteria</taxon>
        <taxon>Pseudomonadati</taxon>
        <taxon>Pseudomonadota</taxon>
        <taxon>Alphaproteobacteria</taxon>
        <taxon>Acetobacterales</taxon>
        <taxon>Roseomonadaceae</taxon>
        <taxon>Roseomonas</taxon>
    </lineage>
</organism>
<feature type="non-terminal residue" evidence="14">
    <location>
        <position position="1"/>
    </location>
</feature>
<dbReference type="GO" id="GO:0046474">
    <property type="term" value="P:glycerophospholipid biosynthetic process"/>
    <property type="evidence" value="ECO:0007669"/>
    <property type="project" value="TreeGrafter"/>
</dbReference>
<keyword evidence="5 13" id="KW-0812">Transmembrane</keyword>
<evidence type="ECO:0000256" key="3">
    <source>
        <dbReference type="ARBA" id="ARBA00022516"/>
    </source>
</evidence>
<evidence type="ECO:0000256" key="8">
    <source>
        <dbReference type="ARBA" id="ARBA00023136"/>
    </source>
</evidence>
<keyword evidence="7" id="KW-0443">Lipid metabolism</keyword>
<dbReference type="PANTHER" id="PTHR14269">
    <property type="entry name" value="CDP-DIACYLGLYCEROL--GLYCEROL-3-PHOSPHATE 3-PHOSPHATIDYLTRANSFERASE-RELATED"/>
    <property type="match status" value="1"/>
</dbReference>
<feature type="transmembrane region" description="Helical" evidence="13">
    <location>
        <begin position="121"/>
        <end position="145"/>
    </location>
</feature>
<gene>
    <name evidence="14" type="primary">pgsA2</name>
    <name evidence="14" type="ORF">HMPREF0731_2695</name>
</gene>
<keyword evidence="9" id="KW-0594">Phospholipid biosynthesis</keyword>
<dbReference type="InterPro" id="IPR050324">
    <property type="entry name" value="CDP-alcohol_PTase-I"/>
</dbReference>
<evidence type="ECO:0000256" key="2">
    <source>
        <dbReference type="ARBA" id="ARBA00010441"/>
    </source>
</evidence>
<dbReference type="RefSeq" id="WP_007006581.1">
    <property type="nucleotide sequence ID" value="NZ_GG771189.1"/>
</dbReference>
<protein>
    <submittedName>
        <fullName evidence="14">Putative CDP-diacylglycerol--glycerol-3-phosphate 3-phosphatidyltransferase</fullName>
        <ecNumber evidence="14">2.7.8.5</ecNumber>
    </submittedName>
</protein>
<evidence type="ECO:0000256" key="4">
    <source>
        <dbReference type="ARBA" id="ARBA00022679"/>
    </source>
</evidence>
<evidence type="ECO:0000256" key="6">
    <source>
        <dbReference type="ARBA" id="ARBA00022989"/>
    </source>
</evidence>
<dbReference type="Proteomes" id="UP000005324">
    <property type="component" value="Unassembled WGS sequence"/>
</dbReference>
<keyword evidence="4 11" id="KW-0808">Transferase</keyword>
<accession>D5RNN4</accession>
<dbReference type="GO" id="GO:0016020">
    <property type="term" value="C:membrane"/>
    <property type="evidence" value="ECO:0007669"/>
    <property type="project" value="UniProtKB-SubCell"/>
</dbReference>
<evidence type="ECO:0000256" key="7">
    <source>
        <dbReference type="ARBA" id="ARBA00023098"/>
    </source>
</evidence>
<evidence type="ECO:0000256" key="12">
    <source>
        <dbReference type="SAM" id="MobiDB-lite"/>
    </source>
</evidence>
<feature type="compositionally biased region" description="Pro residues" evidence="12">
    <location>
        <begin position="20"/>
        <end position="29"/>
    </location>
</feature>
<feature type="region of interest" description="Disordered" evidence="12">
    <location>
        <begin position="1"/>
        <end position="29"/>
    </location>
</feature>
<dbReference type="PROSITE" id="PS00379">
    <property type="entry name" value="CDP_ALCOHOL_P_TRANSF"/>
    <property type="match status" value="1"/>
</dbReference>
<comment type="caution">
    <text evidence="14">The sequence shown here is derived from an EMBL/GenBank/DDBJ whole genome shotgun (WGS) entry which is preliminary data.</text>
</comment>
<dbReference type="GO" id="GO:0008444">
    <property type="term" value="F:CDP-diacylglycerol-glycerol-3-phosphate 3-phosphatidyltransferase activity"/>
    <property type="evidence" value="ECO:0007669"/>
    <property type="project" value="UniProtKB-EC"/>
</dbReference>
<feature type="transmembrane region" description="Helical" evidence="13">
    <location>
        <begin position="157"/>
        <end position="177"/>
    </location>
</feature>
<dbReference type="HOGENOM" id="CLU_051314_6_2_5"/>
<dbReference type="InterPro" id="IPR048254">
    <property type="entry name" value="CDP_ALCOHOL_P_TRANSF_CS"/>
</dbReference>
<keyword evidence="10" id="KW-1208">Phospholipid metabolism</keyword>
<evidence type="ECO:0000256" key="9">
    <source>
        <dbReference type="ARBA" id="ARBA00023209"/>
    </source>
</evidence>
<keyword evidence="8 13" id="KW-0472">Membrane</keyword>
<evidence type="ECO:0000256" key="13">
    <source>
        <dbReference type="SAM" id="Phobius"/>
    </source>
</evidence>
<feature type="transmembrane region" description="Helical" evidence="13">
    <location>
        <begin position="183"/>
        <end position="203"/>
    </location>
</feature>
<proteinExistence type="inferred from homology"/>
<keyword evidence="15" id="KW-1185">Reference proteome</keyword>
<dbReference type="EC" id="2.7.8.5" evidence="14"/>
<dbReference type="PANTHER" id="PTHR14269:SF11">
    <property type="entry name" value="CDP-DIACYLGLYCEROL--GLYCEROL-3-PHOSPHATE 3-PHOSPHATIDYLTRANSFERASE"/>
    <property type="match status" value="1"/>
</dbReference>
<dbReference type="EMBL" id="ADVL01000517">
    <property type="protein sequence ID" value="EFH11085.1"/>
    <property type="molecule type" value="Genomic_DNA"/>
</dbReference>